<protein>
    <submittedName>
        <fullName evidence="3">Uncharacterized protein</fullName>
    </submittedName>
</protein>
<dbReference type="EMBL" id="KZ293434">
    <property type="protein sequence ID" value="PBK67925.1"/>
    <property type="molecule type" value="Genomic_DNA"/>
</dbReference>
<reference evidence="4" key="1">
    <citation type="journal article" date="2017" name="Nat. Ecol. Evol.">
        <title>Genome expansion and lineage-specific genetic innovations in the forest pathogenic fungi Armillaria.</title>
        <authorList>
            <person name="Sipos G."/>
            <person name="Prasanna A.N."/>
            <person name="Walter M.C."/>
            <person name="O'Connor E."/>
            <person name="Balint B."/>
            <person name="Krizsan K."/>
            <person name="Kiss B."/>
            <person name="Hess J."/>
            <person name="Varga T."/>
            <person name="Slot J."/>
            <person name="Riley R."/>
            <person name="Boka B."/>
            <person name="Rigling D."/>
            <person name="Barry K."/>
            <person name="Lee J."/>
            <person name="Mihaltcheva S."/>
            <person name="LaButti K."/>
            <person name="Lipzen A."/>
            <person name="Waldron R."/>
            <person name="Moloney N.M."/>
            <person name="Sperisen C."/>
            <person name="Kredics L."/>
            <person name="Vagvoelgyi C."/>
            <person name="Patrignani A."/>
            <person name="Fitzpatrick D."/>
            <person name="Nagy I."/>
            <person name="Doyle S."/>
            <person name="Anderson J.B."/>
            <person name="Grigoriev I.V."/>
            <person name="Gueldener U."/>
            <person name="Muensterkoetter M."/>
            <person name="Nagy L.G."/>
        </authorList>
    </citation>
    <scope>NUCLEOTIDE SEQUENCE [LARGE SCALE GENOMIC DNA]</scope>
    <source>
        <strain evidence="4">28-4</strain>
    </source>
</reference>
<evidence type="ECO:0000313" key="4">
    <source>
        <dbReference type="Proteomes" id="UP000218334"/>
    </source>
</evidence>
<evidence type="ECO:0000256" key="2">
    <source>
        <dbReference type="SAM" id="MobiDB-lite"/>
    </source>
</evidence>
<sequence>MGLKKEREKMERLIQTLENVEDGRSELLDALRRQYTANPTPDIFLQCVEELDVADRERVQREICAHSKVNKAILSHFSPKFIPKRFSKQPAKSTRSSQATVPESSSKLRIHFTSKHKPTTPLEREWEQVDCDTEEEQRNTNPRERNHPSELSKNQNCPGADPEILAMGYWGVGIGYQTEGSRMLRFPRKTDEDLGNISTVGKWSLAIPSPITESRFQMGKMRQTNGSATDTRLHLAGAQMGIIKSISHIDAVVLAERQMTIKQKQRARTAERERDIIQKYRLGGEYGCKEQQFEVHLLPPPNACKSWYKRPRDFYCSNSHIPDLRYRCLQLFFLLLPGR</sequence>
<evidence type="ECO:0000256" key="1">
    <source>
        <dbReference type="SAM" id="Coils"/>
    </source>
</evidence>
<gene>
    <name evidence="3" type="ORF">ARMSODRAFT_976214</name>
</gene>
<name>A0A2H3BAP6_9AGAR</name>
<feature type="compositionally biased region" description="Polar residues" evidence="2">
    <location>
        <begin position="90"/>
        <end position="107"/>
    </location>
</feature>
<keyword evidence="1" id="KW-0175">Coiled coil</keyword>
<feature type="region of interest" description="Disordered" evidence="2">
    <location>
        <begin position="86"/>
        <end position="159"/>
    </location>
</feature>
<accession>A0A2H3BAP6</accession>
<dbReference type="AlphaFoldDB" id="A0A2H3BAP6"/>
<evidence type="ECO:0000313" key="3">
    <source>
        <dbReference type="EMBL" id="PBK67925.1"/>
    </source>
</evidence>
<feature type="compositionally biased region" description="Basic residues" evidence="2">
    <location>
        <begin position="108"/>
        <end position="118"/>
    </location>
</feature>
<feature type="coiled-coil region" evidence="1">
    <location>
        <begin position="3"/>
        <end position="30"/>
    </location>
</feature>
<proteinExistence type="predicted"/>
<feature type="compositionally biased region" description="Basic and acidic residues" evidence="2">
    <location>
        <begin position="136"/>
        <end position="150"/>
    </location>
</feature>
<keyword evidence="4" id="KW-1185">Reference proteome</keyword>
<organism evidence="3 4">
    <name type="scientific">Armillaria solidipes</name>
    <dbReference type="NCBI Taxonomy" id="1076256"/>
    <lineage>
        <taxon>Eukaryota</taxon>
        <taxon>Fungi</taxon>
        <taxon>Dikarya</taxon>
        <taxon>Basidiomycota</taxon>
        <taxon>Agaricomycotina</taxon>
        <taxon>Agaricomycetes</taxon>
        <taxon>Agaricomycetidae</taxon>
        <taxon>Agaricales</taxon>
        <taxon>Marasmiineae</taxon>
        <taxon>Physalacriaceae</taxon>
        <taxon>Armillaria</taxon>
    </lineage>
</organism>
<dbReference type="Proteomes" id="UP000218334">
    <property type="component" value="Unassembled WGS sequence"/>
</dbReference>